<dbReference type="EMBL" id="CP053069">
    <property type="protein sequence ID" value="QJR13028.1"/>
    <property type="molecule type" value="Genomic_DNA"/>
</dbReference>
<keyword evidence="8" id="KW-1185">Reference proteome</keyword>
<dbReference type="GO" id="GO:0097347">
    <property type="term" value="C:TAM protein secretion complex"/>
    <property type="evidence" value="ECO:0007669"/>
    <property type="project" value="TreeGrafter"/>
</dbReference>
<evidence type="ECO:0000256" key="4">
    <source>
        <dbReference type="ARBA" id="ARBA00023136"/>
    </source>
</evidence>
<evidence type="ECO:0000313" key="8">
    <source>
        <dbReference type="Proteomes" id="UP000501534"/>
    </source>
</evidence>
<evidence type="ECO:0000256" key="1">
    <source>
        <dbReference type="ARBA" id="ARBA00004167"/>
    </source>
</evidence>
<accession>A0A6M4H1M6</accession>
<dbReference type="PANTHER" id="PTHR36985:SF1">
    <property type="entry name" value="TRANSLOCATION AND ASSEMBLY MODULE SUBUNIT TAMB"/>
    <property type="match status" value="1"/>
</dbReference>
<feature type="domain" description="Translocation and assembly module TamB C-terminal" evidence="6">
    <location>
        <begin position="984"/>
        <end position="1317"/>
    </location>
</feature>
<dbReference type="Pfam" id="PF04357">
    <property type="entry name" value="TamB"/>
    <property type="match status" value="1"/>
</dbReference>
<protein>
    <submittedName>
        <fullName evidence="7">Translocation and assembly module subunit TamB</fullName>
    </submittedName>
</protein>
<evidence type="ECO:0000259" key="6">
    <source>
        <dbReference type="Pfam" id="PF04357"/>
    </source>
</evidence>
<dbReference type="PANTHER" id="PTHR36985">
    <property type="entry name" value="TRANSLOCATION AND ASSEMBLY MODULE SUBUNIT TAMB"/>
    <property type="match status" value="1"/>
</dbReference>
<feature type="transmembrane region" description="Helical" evidence="5">
    <location>
        <begin position="24"/>
        <end position="47"/>
    </location>
</feature>
<organism evidence="7 8">
    <name type="scientific">Usitatibacter rugosus</name>
    <dbReference type="NCBI Taxonomy" id="2732067"/>
    <lineage>
        <taxon>Bacteria</taxon>
        <taxon>Pseudomonadati</taxon>
        <taxon>Pseudomonadota</taxon>
        <taxon>Betaproteobacteria</taxon>
        <taxon>Nitrosomonadales</taxon>
        <taxon>Usitatibacteraceae</taxon>
        <taxon>Usitatibacter</taxon>
    </lineage>
</organism>
<reference evidence="7 8" key="1">
    <citation type="submission" date="2020-04" db="EMBL/GenBank/DDBJ databases">
        <title>Usitatibacter rugosus gen. nov., sp. nov. and Usitatibacter palustris sp. nov., novel members of Usitatibacteraceae fam. nov. within the order Nitrosomonadales isolated from soil.</title>
        <authorList>
            <person name="Huber K.J."/>
            <person name="Neumann-Schaal M."/>
            <person name="Geppert A."/>
            <person name="Luckner M."/>
            <person name="Wanner G."/>
            <person name="Overmann J."/>
        </authorList>
    </citation>
    <scope>NUCLEOTIDE SEQUENCE [LARGE SCALE GENOMIC DNA]</scope>
    <source>
        <strain evidence="7 8">0125_3</strain>
    </source>
</reference>
<keyword evidence="4 5" id="KW-0472">Membrane</keyword>
<proteinExistence type="predicted"/>
<dbReference type="RefSeq" id="WP_171095753.1">
    <property type="nucleotide sequence ID" value="NZ_CP053069.1"/>
</dbReference>
<keyword evidence="2 5" id="KW-0812">Transmembrane</keyword>
<dbReference type="Proteomes" id="UP000501534">
    <property type="component" value="Chromosome"/>
</dbReference>
<gene>
    <name evidence="7" type="primary">tamB</name>
    <name evidence="7" type="ORF">DSM104443_04122</name>
</gene>
<dbReference type="KEGG" id="uru:DSM104443_04122"/>
<evidence type="ECO:0000313" key="7">
    <source>
        <dbReference type="EMBL" id="QJR13028.1"/>
    </source>
</evidence>
<dbReference type="GO" id="GO:0005886">
    <property type="term" value="C:plasma membrane"/>
    <property type="evidence" value="ECO:0007669"/>
    <property type="project" value="InterPro"/>
</dbReference>
<dbReference type="InterPro" id="IPR007452">
    <property type="entry name" value="TamB_C"/>
</dbReference>
<evidence type="ECO:0000256" key="2">
    <source>
        <dbReference type="ARBA" id="ARBA00022692"/>
    </source>
</evidence>
<keyword evidence="3 5" id="KW-1133">Transmembrane helix</keyword>
<name>A0A6M4H1M6_9PROT</name>
<evidence type="ECO:0000256" key="3">
    <source>
        <dbReference type="ARBA" id="ARBA00022989"/>
    </source>
</evidence>
<sequence length="1333" mass="140238">MNASVPPEMNAPVPRKAFRHRRPWVFHSGLGALVLLLLVVMAVGWFLGTTSGAAFLLSGAGLKAEGLQGSLATSLSAERIEYRQPRTMVAVTKPSFTWSPMGLLSGELRVDNLAADAIEFASAPPATKARAELPASLEPPLDIRVDKASIKRISIGSIDAGGKITQRFEISEFALRSVAGRTAWKFDNITARTPMGVLEASGSIGAVKPFPVDINVNLSGEREGRRYRVSAVAKGTLAKFDAVLKGAEGGITGNATASIEPLEDAPVKRVVGKLAGIDINAFAPAAPHTDLALDLDLRAGSDGAFTGPVRATNATPGPIDKQRVPVSEARGTIRILAPRYELKQAAIVFGASGSATGDVIVEGQEARAKLVVAGLDLSAWHTALRPTKLAGDLTAEASAKAQRFDVNLTDPRFAIVGKAAIENDRLTVETARVAAEGSSAVVQGTMELKGKRALDFVATLEHVDPSKFADAPVGDLNGKLRAKGTLEGGPAGEAVVDLTPSRIAGLALAGRATLEGTMKRISRADVDVTLADARLQAKGTYGTAGDVLDVNLVAPNLAPIAKAFKQDAAGSLNAQAKLTGTFAAPAGTLTASGEKLRIPGGYGASKLDVKLEVGSQADARAEGRVDVVSLTGSTKDIVRTMAERASITIAGTRGAHRITLDGLFPPESELAGLPTMPAAGTEVTDTTVQPRQASIVLAGGLVDKATTPTWKGRIEKLDLRGEAPMRLTAPADLTVSRERVELAQATLRGPFGHANLERTIWTPTRIEAKGNSKGLLLRPLGRALNMPARFRTGLVLAAEWDITAAETLDGHIRLRRIEGDMRVGDPSIAFGVEQLELSVEAQRGRVDATLALVGKQSGRLKAHATTTIRKEGSTWALPKNAPLTGDVEADVPTLAWAADLLGPDARLDGKLAARIALGGTLASPTYRGTVTADALQLHDSTLGFEIDTGTIAVALDEREVAIQRFHLESAWRIPKNAEQTLERAKVPEKGTISAEGRLDFAARKGVITVKAETYPVSQLPARFLAGTGEAKLEVGDAGLSLSGNFKADAGYIGLGATASPRISDDVLVDRGEGIEDTKARVNLDVRFQLGDRVYFEGRGLSTRLAGELRVRGDPGRTLVASGQIRTVRGNYDAYGQKLTIERGVLTFQGPLDNPQLNVLAVRDGLPVVAGVEVLGTVGRPQVRLYSRPEVPDSEKLSWLVLGRGPADAGEGDAATLFAAANALLGANSGNRKLVRQLGFDEVSIGRNTTGALGAMPQSSIAGKTGSTSGSEMLTVGKRLTKDLYVSYQQGLADAQASVKFAYTVSRRLQLLLTAGDKPGLDAVYRFTFGRETR</sequence>
<evidence type="ECO:0000256" key="5">
    <source>
        <dbReference type="SAM" id="Phobius"/>
    </source>
</evidence>
<dbReference type="GO" id="GO:0009306">
    <property type="term" value="P:protein secretion"/>
    <property type="evidence" value="ECO:0007669"/>
    <property type="project" value="InterPro"/>
</dbReference>
<comment type="subcellular location">
    <subcellularLocation>
        <location evidence="1">Membrane</location>
        <topology evidence="1">Single-pass membrane protein</topology>
    </subcellularLocation>
</comment>